<keyword evidence="5" id="KW-0325">Glycoprotein</keyword>
<dbReference type="SUPFAM" id="SSF57625">
    <property type="entry name" value="Invertebrate chitin-binding proteins"/>
    <property type="match status" value="4"/>
</dbReference>
<reference evidence="7" key="1">
    <citation type="journal article" date="2023" name="Insect Mol. Biol.">
        <title>Genome sequencing provides insights into the evolution of gene families encoding plant cell wall-degrading enzymes in longhorned beetles.</title>
        <authorList>
            <person name="Shin N.R."/>
            <person name="Okamura Y."/>
            <person name="Kirsch R."/>
            <person name="Pauchet Y."/>
        </authorList>
    </citation>
    <scope>NUCLEOTIDE SEQUENCE</scope>
    <source>
        <strain evidence="7">RBIC_L_NR</strain>
    </source>
</reference>
<organism evidence="7 8">
    <name type="scientific">Rhamnusium bicolor</name>
    <dbReference type="NCBI Taxonomy" id="1586634"/>
    <lineage>
        <taxon>Eukaryota</taxon>
        <taxon>Metazoa</taxon>
        <taxon>Ecdysozoa</taxon>
        <taxon>Arthropoda</taxon>
        <taxon>Hexapoda</taxon>
        <taxon>Insecta</taxon>
        <taxon>Pterygota</taxon>
        <taxon>Neoptera</taxon>
        <taxon>Endopterygota</taxon>
        <taxon>Coleoptera</taxon>
        <taxon>Polyphaga</taxon>
        <taxon>Cucujiformia</taxon>
        <taxon>Chrysomeloidea</taxon>
        <taxon>Cerambycidae</taxon>
        <taxon>Lepturinae</taxon>
        <taxon>Rhagiini</taxon>
        <taxon>Rhamnusium</taxon>
    </lineage>
</organism>
<dbReference type="InterPro" id="IPR036508">
    <property type="entry name" value="Chitin-bd_dom_sf"/>
</dbReference>
<keyword evidence="8" id="KW-1185">Reference proteome</keyword>
<comment type="caution">
    <text evidence="7">The sequence shown here is derived from an EMBL/GenBank/DDBJ whole genome shotgun (WGS) entry which is preliminary data.</text>
</comment>
<feature type="domain" description="Chitin-binding type-2" evidence="6">
    <location>
        <begin position="209"/>
        <end position="269"/>
    </location>
</feature>
<evidence type="ECO:0000313" key="8">
    <source>
        <dbReference type="Proteomes" id="UP001162156"/>
    </source>
</evidence>
<keyword evidence="2" id="KW-0732">Signal</keyword>
<dbReference type="InterPro" id="IPR051940">
    <property type="entry name" value="Chitin_bind-dev_reg"/>
</dbReference>
<sequence>MKSIIPMVILFCTIRWNSHLVESNSAKCPVLKEPPFTINIPHETECGKFYICQKHKKIEMSCPSFLEFNPKIQICDWPQKANCSLRSKIVQPDPECFTWESTKPGKEESECIEDQHLPHETNCNQFYRCVYGQKVLKTCQHNMFFNAELGDCDSKYNELKEQTDEDTAADDEDRDYWDKFLNGKFEVSSTESVSEGVDYLKEHGHQKLPDECPNVTDRYEPVLLPHGKKCNAYYRCTSGQKHLMFCPGMLQFNPKVLLCDLPTNVKCVERKVKTVTVTVPSEDEKSQTNVCPRTQCQDSTVYLPSMTDVQQFIRCENGRHVYGDCPNGLVFDVKLKVCNLAHLAETILQ</sequence>
<dbReference type="InterPro" id="IPR002557">
    <property type="entry name" value="Chitin-bd_dom"/>
</dbReference>
<keyword evidence="3" id="KW-0677">Repeat</keyword>
<feature type="domain" description="Chitin-binding type-2" evidence="6">
    <location>
        <begin position="293"/>
        <end position="339"/>
    </location>
</feature>
<dbReference type="PANTHER" id="PTHR23301:SF0">
    <property type="entry name" value="CHITIN-BINDING TYPE-2 DOMAIN-CONTAINING PROTEIN-RELATED"/>
    <property type="match status" value="1"/>
</dbReference>
<dbReference type="PANTHER" id="PTHR23301">
    <property type="entry name" value="CHITIN BINDING PERITROPHIN-A"/>
    <property type="match status" value="1"/>
</dbReference>
<evidence type="ECO:0000256" key="2">
    <source>
        <dbReference type="ARBA" id="ARBA00022729"/>
    </source>
</evidence>
<dbReference type="EMBL" id="JANEYF010000626">
    <property type="protein sequence ID" value="KAJ8968909.1"/>
    <property type="molecule type" value="Genomic_DNA"/>
</dbReference>
<evidence type="ECO:0000256" key="5">
    <source>
        <dbReference type="ARBA" id="ARBA00023180"/>
    </source>
</evidence>
<dbReference type="Gene3D" id="2.170.140.10">
    <property type="entry name" value="Chitin binding domain"/>
    <property type="match status" value="4"/>
</dbReference>
<dbReference type="SMART" id="SM00494">
    <property type="entry name" value="ChtBD2"/>
    <property type="match status" value="4"/>
</dbReference>
<gene>
    <name evidence="7" type="ORF">NQ314_002050</name>
</gene>
<evidence type="ECO:0000259" key="6">
    <source>
        <dbReference type="PROSITE" id="PS50940"/>
    </source>
</evidence>
<dbReference type="GO" id="GO:0005576">
    <property type="term" value="C:extracellular region"/>
    <property type="evidence" value="ECO:0007669"/>
    <property type="project" value="InterPro"/>
</dbReference>
<dbReference type="PROSITE" id="PS50940">
    <property type="entry name" value="CHIT_BIND_II"/>
    <property type="match status" value="4"/>
</dbReference>
<feature type="domain" description="Chitin-binding type-2" evidence="6">
    <location>
        <begin position="25"/>
        <end position="85"/>
    </location>
</feature>
<name>A0AAV8ZQC7_9CUCU</name>
<dbReference type="GO" id="GO:0008061">
    <property type="term" value="F:chitin binding"/>
    <property type="evidence" value="ECO:0007669"/>
    <property type="project" value="UniProtKB-KW"/>
</dbReference>
<keyword evidence="1" id="KW-0147">Chitin-binding</keyword>
<accession>A0AAV8ZQC7</accession>
<feature type="domain" description="Chitin-binding type-2" evidence="6">
    <location>
        <begin position="108"/>
        <end position="153"/>
    </location>
</feature>
<protein>
    <recommendedName>
        <fullName evidence="6">Chitin-binding type-2 domain-containing protein</fullName>
    </recommendedName>
</protein>
<evidence type="ECO:0000313" key="7">
    <source>
        <dbReference type="EMBL" id="KAJ8968909.1"/>
    </source>
</evidence>
<keyword evidence="4" id="KW-1015">Disulfide bond</keyword>
<dbReference type="Proteomes" id="UP001162156">
    <property type="component" value="Unassembled WGS sequence"/>
</dbReference>
<evidence type="ECO:0000256" key="3">
    <source>
        <dbReference type="ARBA" id="ARBA00022737"/>
    </source>
</evidence>
<dbReference type="Pfam" id="PF01607">
    <property type="entry name" value="CBM_14"/>
    <property type="match status" value="4"/>
</dbReference>
<evidence type="ECO:0000256" key="4">
    <source>
        <dbReference type="ARBA" id="ARBA00023157"/>
    </source>
</evidence>
<dbReference type="AlphaFoldDB" id="A0AAV8ZQC7"/>
<proteinExistence type="predicted"/>
<evidence type="ECO:0000256" key="1">
    <source>
        <dbReference type="ARBA" id="ARBA00022669"/>
    </source>
</evidence>